<evidence type="ECO:0000313" key="1">
    <source>
        <dbReference type="EMBL" id="TKR33844.1"/>
    </source>
</evidence>
<gene>
    <name evidence="1" type="ORF">FCE95_06125</name>
</gene>
<keyword evidence="2" id="KW-1185">Reference proteome</keyword>
<dbReference type="AlphaFoldDB" id="A0A4U5JVB3"/>
<dbReference type="RefSeq" id="WP_137266050.1">
    <property type="nucleotide sequence ID" value="NZ_SZUA01000001.1"/>
</dbReference>
<dbReference type="EMBL" id="SZUA01000001">
    <property type="protein sequence ID" value="TKR33844.1"/>
    <property type="molecule type" value="Genomic_DNA"/>
</dbReference>
<reference evidence="1 2" key="1">
    <citation type="submission" date="2019-04" db="EMBL/GenBank/DDBJ databases">
        <title>Reference strain of H23.</title>
        <authorList>
            <person name="Luo X."/>
        </authorList>
    </citation>
    <scope>NUCLEOTIDE SEQUENCE [LARGE SCALE GENOMIC DNA]</scope>
    <source>
        <strain evidence="1 2">H23</strain>
    </source>
</reference>
<name>A0A4U5JVB3_9GAMM</name>
<protein>
    <submittedName>
        <fullName evidence="1">Uncharacterized protein</fullName>
    </submittedName>
</protein>
<comment type="caution">
    <text evidence="1">The sequence shown here is derived from an EMBL/GenBank/DDBJ whole genome shotgun (WGS) entry which is preliminary data.</text>
</comment>
<proteinExistence type="predicted"/>
<organism evidence="1 2">
    <name type="scientific">Luteimonas gilva</name>
    <dbReference type="NCBI Taxonomy" id="2572684"/>
    <lineage>
        <taxon>Bacteria</taxon>
        <taxon>Pseudomonadati</taxon>
        <taxon>Pseudomonadota</taxon>
        <taxon>Gammaproteobacteria</taxon>
        <taxon>Lysobacterales</taxon>
        <taxon>Lysobacteraceae</taxon>
        <taxon>Luteimonas</taxon>
    </lineage>
</organism>
<dbReference type="OrthoDB" id="2988509at2"/>
<sequence>MDIEAFKKKYASTEVEKIEDVDYVEDEDGNEFQVEVTSYILKNVHNLDKLVLKVDQSDFDRLDAIISSKPELFKEILGARVGKNAEIVLARIQSPSFGIGLYRPDNEPIKISTQHRGKAISVHIYIGGPITTDMGFLASRMIGIPNISRHVLAMVSGLPEHGKFESDARHVLRSVLFDIELTYGIALESANIETLRRRSTAPRRPRRPIPKDELQLIVKPYIPELIEYYHTATRVDYAPFKFICYFHILEYFMDKSAHRLISKRIKQIMMRPDFHVNHSEHMAEAIKIFRAETEKNMTDRIKINRVISEYAHREEIKAFLERENLLDHFSKEQTLSGPKELKLQAVNLDSETPFFESLTKRIYALRCSIVHSNPDFDESKAVPFHPSAANMDLLRTEIELMKELAHKVIVNSVE</sequence>
<dbReference type="Proteomes" id="UP000308707">
    <property type="component" value="Unassembled WGS sequence"/>
</dbReference>
<evidence type="ECO:0000313" key="2">
    <source>
        <dbReference type="Proteomes" id="UP000308707"/>
    </source>
</evidence>
<accession>A0A4U5JVB3</accession>